<keyword evidence="4" id="KW-0472">Membrane</keyword>
<comment type="subcellular location">
    <subcellularLocation>
        <location evidence="2">Plastid</location>
        <location evidence="2">Chloroplast envelope</location>
    </subcellularLocation>
</comment>
<evidence type="ECO:0000256" key="2">
    <source>
        <dbReference type="ARBA" id="ARBA00004119"/>
    </source>
</evidence>
<comment type="caution">
    <text evidence="5">The sequence shown here is derived from an EMBL/GenBank/DDBJ whole genome shotgun (WGS) entry which is preliminary data.</text>
</comment>
<protein>
    <submittedName>
        <fullName evidence="5">Uncharacterized protein</fullName>
    </submittedName>
</protein>
<evidence type="ECO:0000256" key="4">
    <source>
        <dbReference type="SAM" id="Phobius"/>
    </source>
</evidence>
<evidence type="ECO:0000256" key="3">
    <source>
        <dbReference type="SAM" id="MobiDB-lite"/>
    </source>
</evidence>
<organism evidence="5 6">
    <name type="scientific">Platanthera guangdongensis</name>
    <dbReference type="NCBI Taxonomy" id="2320717"/>
    <lineage>
        <taxon>Eukaryota</taxon>
        <taxon>Viridiplantae</taxon>
        <taxon>Streptophyta</taxon>
        <taxon>Embryophyta</taxon>
        <taxon>Tracheophyta</taxon>
        <taxon>Spermatophyta</taxon>
        <taxon>Magnoliopsida</taxon>
        <taxon>Liliopsida</taxon>
        <taxon>Asparagales</taxon>
        <taxon>Orchidaceae</taxon>
        <taxon>Orchidoideae</taxon>
        <taxon>Orchideae</taxon>
        <taxon>Orchidinae</taxon>
        <taxon>Platanthera</taxon>
    </lineage>
</organism>
<evidence type="ECO:0000313" key="6">
    <source>
        <dbReference type="Proteomes" id="UP001412067"/>
    </source>
</evidence>
<feature type="region of interest" description="Disordered" evidence="3">
    <location>
        <begin position="158"/>
        <end position="181"/>
    </location>
</feature>
<dbReference type="PANTHER" id="PTHR10361:SF33">
    <property type="entry name" value="SODIUM_METABOLITE COTRANSPORTER BASS3, CHLOROPLASTIC-RELATED"/>
    <property type="match status" value="1"/>
</dbReference>
<feature type="transmembrane region" description="Helical" evidence="4">
    <location>
        <begin position="38"/>
        <end position="59"/>
    </location>
</feature>
<gene>
    <name evidence="5" type="ORF">KSP40_PGU000486</name>
</gene>
<name>A0ABR2M6B4_9ASPA</name>
<feature type="region of interest" description="Disordered" evidence="3">
    <location>
        <begin position="104"/>
        <end position="135"/>
    </location>
</feature>
<feature type="transmembrane region" description="Helical" evidence="4">
    <location>
        <begin position="71"/>
        <end position="92"/>
    </location>
</feature>
<keyword evidence="4" id="KW-0812">Transmembrane</keyword>
<evidence type="ECO:0000256" key="1">
    <source>
        <dbReference type="ARBA" id="ARBA00003198"/>
    </source>
</evidence>
<reference evidence="5 6" key="1">
    <citation type="journal article" date="2022" name="Nat. Plants">
        <title>Genomes of leafy and leafless Platanthera orchids illuminate the evolution of mycoheterotrophy.</title>
        <authorList>
            <person name="Li M.H."/>
            <person name="Liu K.W."/>
            <person name="Li Z."/>
            <person name="Lu H.C."/>
            <person name="Ye Q.L."/>
            <person name="Zhang D."/>
            <person name="Wang J.Y."/>
            <person name="Li Y.F."/>
            <person name="Zhong Z.M."/>
            <person name="Liu X."/>
            <person name="Yu X."/>
            <person name="Liu D.K."/>
            <person name="Tu X.D."/>
            <person name="Liu B."/>
            <person name="Hao Y."/>
            <person name="Liao X.Y."/>
            <person name="Jiang Y.T."/>
            <person name="Sun W.H."/>
            <person name="Chen J."/>
            <person name="Chen Y.Q."/>
            <person name="Ai Y."/>
            <person name="Zhai J.W."/>
            <person name="Wu S.S."/>
            <person name="Zhou Z."/>
            <person name="Hsiao Y.Y."/>
            <person name="Wu W.L."/>
            <person name="Chen Y.Y."/>
            <person name="Lin Y.F."/>
            <person name="Hsu J.L."/>
            <person name="Li C.Y."/>
            <person name="Wang Z.W."/>
            <person name="Zhao X."/>
            <person name="Zhong W.Y."/>
            <person name="Ma X.K."/>
            <person name="Ma L."/>
            <person name="Huang J."/>
            <person name="Chen G.Z."/>
            <person name="Huang M.Z."/>
            <person name="Huang L."/>
            <person name="Peng D.H."/>
            <person name="Luo Y.B."/>
            <person name="Zou S.Q."/>
            <person name="Chen S.P."/>
            <person name="Lan S."/>
            <person name="Tsai W.C."/>
            <person name="Van de Peer Y."/>
            <person name="Liu Z.J."/>
        </authorList>
    </citation>
    <scope>NUCLEOTIDE SEQUENCE [LARGE SCALE GENOMIC DNA]</scope>
    <source>
        <strain evidence="5">Lor288</strain>
    </source>
</reference>
<sequence length="229" mass="25105">MSFQFGLLCYYVVNIQVVLVPVTAILLLNTYAKPVVNAVQPIISFVAMFYDSLCIGSPLDINKSRILSSEGLLLLLSVVVFHLASFVLGYWASKPFLNKDLTGRTPSAARPISSPWRTHGATVSRTRPPPPPDSFRDSHLSPITVILIPVGKHLSPTPTGAALASRSPLSRTKAPNSSDRYSRWKAHIATTSRHQCFLTSVPPKATLHPSFSLFDGNLQGSSVDRWFCF</sequence>
<keyword evidence="4" id="KW-1133">Transmembrane helix</keyword>
<dbReference type="Gene3D" id="1.20.1530.20">
    <property type="match status" value="1"/>
</dbReference>
<feature type="transmembrane region" description="Helical" evidence="4">
    <location>
        <begin position="7"/>
        <end position="32"/>
    </location>
</feature>
<proteinExistence type="predicted"/>
<accession>A0ABR2M6B4</accession>
<dbReference type="PANTHER" id="PTHR10361">
    <property type="entry name" value="SODIUM-BILE ACID COTRANSPORTER"/>
    <property type="match status" value="1"/>
</dbReference>
<dbReference type="Proteomes" id="UP001412067">
    <property type="component" value="Unassembled WGS sequence"/>
</dbReference>
<feature type="compositionally biased region" description="Polar residues" evidence="3">
    <location>
        <begin position="167"/>
        <end position="179"/>
    </location>
</feature>
<comment type="function">
    <text evidence="1">May function as sodium-coupled metabolite transporter across the chloroplast envelope.</text>
</comment>
<dbReference type="EMBL" id="JBBWWR010000011">
    <property type="protein sequence ID" value="KAK8959699.1"/>
    <property type="molecule type" value="Genomic_DNA"/>
</dbReference>
<dbReference type="InterPro" id="IPR004710">
    <property type="entry name" value="Bilac:Na_transpt"/>
</dbReference>
<dbReference type="InterPro" id="IPR038770">
    <property type="entry name" value="Na+/solute_symporter_sf"/>
</dbReference>
<keyword evidence="6" id="KW-1185">Reference proteome</keyword>
<evidence type="ECO:0000313" key="5">
    <source>
        <dbReference type="EMBL" id="KAK8959699.1"/>
    </source>
</evidence>